<feature type="compositionally biased region" description="Low complexity" evidence="1">
    <location>
        <begin position="89"/>
        <end position="101"/>
    </location>
</feature>
<reference evidence="2" key="1">
    <citation type="submission" date="2021-01" db="EMBL/GenBank/DDBJ databases">
        <authorList>
            <person name="Corre E."/>
            <person name="Pelletier E."/>
            <person name="Niang G."/>
            <person name="Scheremetjew M."/>
            <person name="Finn R."/>
            <person name="Kale V."/>
            <person name="Holt S."/>
            <person name="Cochrane G."/>
            <person name="Meng A."/>
            <person name="Brown T."/>
            <person name="Cohen L."/>
        </authorList>
    </citation>
    <scope>NUCLEOTIDE SEQUENCE</scope>
    <source>
        <strain evidence="2">CCAP 955/1</strain>
    </source>
</reference>
<dbReference type="EMBL" id="HBIC01050841">
    <property type="protein sequence ID" value="CAE0297135.1"/>
    <property type="molecule type" value="Transcribed_RNA"/>
</dbReference>
<evidence type="ECO:0000256" key="1">
    <source>
        <dbReference type="SAM" id="MobiDB-lite"/>
    </source>
</evidence>
<name>A0A7S3ME42_9STRA</name>
<feature type="region of interest" description="Disordered" evidence="1">
    <location>
        <begin position="39"/>
        <end position="109"/>
    </location>
</feature>
<gene>
    <name evidence="2" type="ORF">SELO1098_LOCUS25989</name>
</gene>
<feature type="compositionally biased region" description="Polar residues" evidence="1">
    <location>
        <begin position="39"/>
        <end position="49"/>
    </location>
</feature>
<sequence>MSAADRKSIEIVRLASQQPNYMDFWSASEGVPPSKATTFNKNPFDTSSPLKLKRGHSSANGVHIKTHRDRLQEQSDRSLSSTAGAAVVSPSTSAPITPSTSGQISPSLPGLEPLSNGIAHYQDETDYNNNNMDDVEFRKQGGLAIFDDIN</sequence>
<dbReference type="AlphaFoldDB" id="A0A7S3ME42"/>
<evidence type="ECO:0000313" key="2">
    <source>
        <dbReference type="EMBL" id="CAE0297135.1"/>
    </source>
</evidence>
<proteinExistence type="predicted"/>
<organism evidence="2">
    <name type="scientific">Spumella elongata</name>
    <dbReference type="NCBI Taxonomy" id="89044"/>
    <lineage>
        <taxon>Eukaryota</taxon>
        <taxon>Sar</taxon>
        <taxon>Stramenopiles</taxon>
        <taxon>Ochrophyta</taxon>
        <taxon>Chrysophyceae</taxon>
        <taxon>Chromulinales</taxon>
        <taxon>Chromulinaceae</taxon>
        <taxon>Spumella</taxon>
    </lineage>
</organism>
<accession>A0A7S3ME42</accession>
<protein>
    <submittedName>
        <fullName evidence="2">Uncharacterized protein</fullName>
    </submittedName>
</protein>